<gene>
    <name evidence="2" type="ORF">Cgig2_004327</name>
</gene>
<dbReference type="Proteomes" id="UP001153076">
    <property type="component" value="Unassembled WGS sequence"/>
</dbReference>
<organism evidence="2 3">
    <name type="scientific">Carnegiea gigantea</name>
    <dbReference type="NCBI Taxonomy" id="171969"/>
    <lineage>
        <taxon>Eukaryota</taxon>
        <taxon>Viridiplantae</taxon>
        <taxon>Streptophyta</taxon>
        <taxon>Embryophyta</taxon>
        <taxon>Tracheophyta</taxon>
        <taxon>Spermatophyta</taxon>
        <taxon>Magnoliopsida</taxon>
        <taxon>eudicotyledons</taxon>
        <taxon>Gunneridae</taxon>
        <taxon>Pentapetalae</taxon>
        <taxon>Caryophyllales</taxon>
        <taxon>Cactineae</taxon>
        <taxon>Cactaceae</taxon>
        <taxon>Cactoideae</taxon>
        <taxon>Echinocereeae</taxon>
        <taxon>Carnegiea</taxon>
    </lineage>
</organism>
<sequence>MWRAARSLVPLGAGLAPKPVTSKHGPPLVAHKHSSRPVFGKRGPRTVIYRSDARSVNHKRGPRPLADRTQPRIAALGRSPMGAACDHLQVRAAIAVGQSSVSTARGPWLTTHRRSPRPVACDSGPVARKRDPKPIDRRRGPSPSTGRPKQVLRTPQIDHSIRKIDSIEQEGAKIQNKPSFLQIFRETHKKATEFVTPEVAKRYVAEKVFKSKSQSQVLGLRGRVRPKDLRDHTLLELSLKLN</sequence>
<evidence type="ECO:0000313" key="3">
    <source>
        <dbReference type="Proteomes" id="UP001153076"/>
    </source>
</evidence>
<proteinExistence type="predicted"/>
<feature type="region of interest" description="Disordered" evidence="1">
    <location>
        <begin position="13"/>
        <end position="42"/>
    </location>
</feature>
<dbReference type="AlphaFoldDB" id="A0A9Q1JYI2"/>
<protein>
    <submittedName>
        <fullName evidence="2">Uncharacterized protein</fullName>
    </submittedName>
</protein>
<accession>A0A9Q1JYI2</accession>
<evidence type="ECO:0000313" key="2">
    <source>
        <dbReference type="EMBL" id="KAJ8433195.1"/>
    </source>
</evidence>
<keyword evidence="3" id="KW-1185">Reference proteome</keyword>
<name>A0A9Q1JYI2_9CARY</name>
<comment type="caution">
    <text evidence="2">The sequence shown here is derived from an EMBL/GenBank/DDBJ whole genome shotgun (WGS) entry which is preliminary data.</text>
</comment>
<reference evidence="2" key="1">
    <citation type="submission" date="2022-04" db="EMBL/GenBank/DDBJ databases">
        <title>Carnegiea gigantea Genome sequencing and assembly v2.</title>
        <authorList>
            <person name="Copetti D."/>
            <person name="Sanderson M.J."/>
            <person name="Burquez A."/>
            <person name="Wojciechowski M.F."/>
        </authorList>
    </citation>
    <scope>NUCLEOTIDE SEQUENCE</scope>
    <source>
        <strain evidence="2">SGP5-SGP5p</strain>
        <tissue evidence="2">Aerial part</tissue>
    </source>
</reference>
<dbReference type="EMBL" id="JAKOGI010000554">
    <property type="protein sequence ID" value="KAJ8433195.1"/>
    <property type="molecule type" value="Genomic_DNA"/>
</dbReference>
<feature type="compositionally biased region" description="Basic and acidic residues" evidence="1">
    <location>
        <begin position="128"/>
        <end position="139"/>
    </location>
</feature>
<feature type="region of interest" description="Disordered" evidence="1">
    <location>
        <begin position="105"/>
        <end position="151"/>
    </location>
</feature>
<evidence type="ECO:0000256" key="1">
    <source>
        <dbReference type="SAM" id="MobiDB-lite"/>
    </source>
</evidence>